<feature type="region of interest" description="Disordered" evidence="1">
    <location>
        <begin position="119"/>
        <end position="146"/>
    </location>
</feature>
<dbReference type="OrthoDB" id="1932997at2759"/>
<dbReference type="EMBL" id="CM035414">
    <property type="protein sequence ID" value="KAH7428485.1"/>
    <property type="molecule type" value="Genomic_DNA"/>
</dbReference>
<accession>A0A8T2U4B7</accession>
<evidence type="ECO:0000313" key="2">
    <source>
        <dbReference type="EMBL" id="KAH7428485.1"/>
    </source>
</evidence>
<dbReference type="Proteomes" id="UP000825935">
    <property type="component" value="Chromosome 9"/>
</dbReference>
<sequence length="239" mass="25923">MAENVESSKPGKRPFDDLEDMPSVIHSVSDAKRLHADSRSSSVHLSLLQELCDLEGDDADGSFGPSTSSECGQEDLVAEMMKSLEKVIQTDAVETCNSETTEISSGILSSGPASALECPTESDSCRAPSDVREYPAHTQDGEASPNTIDADVHIRHILHASDDELGIPAADADLRAAHLLAVSTSPSDFDDRSFHEEWASLSDNSGDSDYAVANLNCWFETPFQQFEEPRDLYEPVSLF</sequence>
<name>A0A8T2U4B7_CERRI</name>
<dbReference type="AlphaFoldDB" id="A0A8T2U4B7"/>
<organism evidence="2 3">
    <name type="scientific">Ceratopteris richardii</name>
    <name type="common">Triangle waterfern</name>
    <dbReference type="NCBI Taxonomy" id="49495"/>
    <lineage>
        <taxon>Eukaryota</taxon>
        <taxon>Viridiplantae</taxon>
        <taxon>Streptophyta</taxon>
        <taxon>Embryophyta</taxon>
        <taxon>Tracheophyta</taxon>
        <taxon>Polypodiopsida</taxon>
        <taxon>Polypodiidae</taxon>
        <taxon>Polypodiales</taxon>
        <taxon>Pteridineae</taxon>
        <taxon>Pteridaceae</taxon>
        <taxon>Parkerioideae</taxon>
        <taxon>Ceratopteris</taxon>
    </lineage>
</organism>
<feature type="region of interest" description="Disordered" evidence="1">
    <location>
        <begin position="1"/>
        <end position="21"/>
    </location>
</feature>
<proteinExistence type="predicted"/>
<keyword evidence="3" id="KW-1185">Reference proteome</keyword>
<gene>
    <name evidence="2" type="ORF">KP509_09G004100</name>
</gene>
<protein>
    <submittedName>
        <fullName evidence="2">Uncharacterized protein</fullName>
    </submittedName>
</protein>
<evidence type="ECO:0000313" key="3">
    <source>
        <dbReference type="Proteomes" id="UP000825935"/>
    </source>
</evidence>
<reference evidence="2" key="1">
    <citation type="submission" date="2021-08" db="EMBL/GenBank/DDBJ databases">
        <title>WGS assembly of Ceratopteris richardii.</title>
        <authorList>
            <person name="Marchant D.B."/>
            <person name="Chen G."/>
            <person name="Jenkins J."/>
            <person name="Shu S."/>
            <person name="Leebens-Mack J."/>
            <person name="Grimwood J."/>
            <person name="Schmutz J."/>
            <person name="Soltis P."/>
            <person name="Soltis D."/>
            <person name="Chen Z.-H."/>
        </authorList>
    </citation>
    <scope>NUCLEOTIDE SEQUENCE</scope>
    <source>
        <strain evidence="2">Whitten #5841</strain>
        <tissue evidence="2">Leaf</tissue>
    </source>
</reference>
<comment type="caution">
    <text evidence="2">The sequence shown here is derived from an EMBL/GenBank/DDBJ whole genome shotgun (WGS) entry which is preliminary data.</text>
</comment>
<evidence type="ECO:0000256" key="1">
    <source>
        <dbReference type="SAM" id="MobiDB-lite"/>
    </source>
</evidence>